<dbReference type="AlphaFoldDB" id="A0A0K0XU79"/>
<dbReference type="InterPro" id="IPR050491">
    <property type="entry name" value="AmpC-like"/>
</dbReference>
<dbReference type="KEGG" id="wma:WM2015_811"/>
<evidence type="ECO:0000313" key="1">
    <source>
        <dbReference type="EMBL" id="AKS41192.1"/>
    </source>
</evidence>
<dbReference type="STRING" id="1579979.WM2015_811"/>
<proteinExistence type="predicted"/>
<dbReference type="PANTHER" id="PTHR46825">
    <property type="entry name" value="D-ALANYL-D-ALANINE-CARBOXYPEPTIDASE/ENDOPEPTIDASE AMPH"/>
    <property type="match status" value="1"/>
</dbReference>
<organism evidence="1 2">
    <name type="scientific">Wenzhouxiangella marina</name>
    <dbReference type="NCBI Taxonomy" id="1579979"/>
    <lineage>
        <taxon>Bacteria</taxon>
        <taxon>Pseudomonadati</taxon>
        <taxon>Pseudomonadota</taxon>
        <taxon>Gammaproteobacteria</taxon>
        <taxon>Chromatiales</taxon>
        <taxon>Wenzhouxiangellaceae</taxon>
        <taxon>Wenzhouxiangella</taxon>
    </lineage>
</organism>
<sequence>MKHRNASLRKRCLLALSVALLAVSAVQADDPRALADDPRVADAISLWSEWVAYQAGRDRVPAVSWGIVHDQDLIASGAFGLANPAEGIEATPDTLYSICSISKLFTSVGLMQRYDAGELRLDDHVSEHLDWFDIQDAHPDDEPITIRRLLTHSSGLPRESDFPYWTDADYPFPTSEEIRERLSSQQTLYPSSRYFQYSNLGLTLVGEIVAAVSGQSYDAYMREHLLDPLGMDSTTTDIPVELRGTRLAIGHTARDHHGNREVVGPFQTRGIAPAAGYASNLTDLAKFAAWQFRALEGQGDGLLRASTLREMQRVQWLDPDFGTTWGLGFSVVQEGDRVYARHGGGCPGYYTEFRLEPASKIGVIVLTNTIGSTPGAYAGAAFPLIGPAIASALASPEEAPERDGDLARYAGLYGTIWGRDAVVPWEDGLAILDLASSAPAQGMERLKHIEGHVFRRIRSDDSLGEEIRFELGADGRATRYMRHSIWAERVER</sequence>
<dbReference type="Pfam" id="PF00144">
    <property type="entry name" value="Beta-lactamase"/>
    <property type="match status" value="1"/>
</dbReference>
<dbReference type="EMBL" id="CP012154">
    <property type="protein sequence ID" value="AKS41192.1"/>
    <property type="molecule type" value="Genomic_DNA"/>
</dbReference>
<dbReference type="InterPro" id="IPR012338">
    <property type="entry name" value="Beta-lactam/transpept-like"/>
</dbReference>
<accession>A0A0K0XU79</accession>
<dbReference type="Gene3D" id="3.40.710.10">
    <property type="entry name" value="DD-peptidase/beta-lactamase superfamily"/>
    <property type="match status" value="1"/>
</dbReference>
<reference evidence="1 2" key="1">
    <citation type="submission" date="2015-07" db="EMBL/GenBank/DDBJ databases">
        <authorList>
            <person name="Noorani M."/>
        </authorList>
    </citation>
    <scope>NUCLEOTIDE SEQUENCE [LARGE SCALE GENOMIC DNA]</scope>
    <source>
        <strain evidence="1 2">KCTC 42284</strain>
    </source>
</reference>
<gene>
    <name evidence="1" type="ORF">WM2015_811</name>
</gene>
<evidence type="ECO:0000313" key="2">
    <source>
        <dbReference type="Proteomes" id="UP000066624"/>
    </source>
</evidence>
<dbReference type="InterPro" id="IPR001466">
    <property type="entry name" value="Beta-lactam-related"/>
</dbReference>
<dbReference type="RefSeq" id="WP_049724847.1">
    <property type="nucleotide sequence ID" value="NZ_CP012154.1"/>
</dbReference>
<dbReference type="Proteomes" id="UP000066624">
    <property type="component" value="Chromosome"/>
</dbReference>
<dbReference type="PANTHER" id="PTHR46825:SF9">
    <property type="entry name" value="BETA-LACTAMASE-RELATED DOMAIN-CONTAINING PROTEIN"/>
    <property type="match status" value="1"/>
</dbReference>
<keyword evidence="2" id="KW-1185">Reference proteome</keyword>
<dbReference type="SUPFAM" id="SSF56601">
    <property type="entry name" value="beta-lactamase/transpeptidase-like"/>
    <property type="match status" value="1"/>
</dbReference>
<protein>
    <submittedName>
        <fullName evidence="1">Penicillin-binding protein, beta-lactamase class C</fullName>
    </submittedName>
</protein>
<name>A0A0K0XU79_9GAMM</name>